<evidence type="ECO:0000256" key="1">
    <source>
        <dbReference type="SAM" id="MobiDB-lite"/>
    </source>
</evidence>
<dbReference type="EMBL" id="CAEZWM010000012">
    <property type="protein sequence ID" value="CAB4647731.1"/>
    <property type="molecule type" value="Genomic_DNA"/>
</dbReference>
<reference evidence="2" key="1">
    <citation type="submission" date="2020-05" db="EMBL/GenBank/DDBJ databases">
        <authorList>
            <person name="Chiriac C."/>
            <person name="Salcher M."/>
            <person name="Ghai R."/>
            <person name="Kavagutti S V."/>
        </authorList>
    </citation>
    <scope>NUCLEOTIDE SEQUENCE</scope>
</reference>
<evidence type="ECO:0000313" key="2">
    <source>
        <dbReference type="EMBL" id="CAB4647731.1"/>
    </source>
</evidence>
<dbReference type="AlphaFoldDB" id="A0A6J6KD68"/>
<name>A0A6J6KD68_9ZZZZ</name>
<protein>
    <submittedName>
        <fullName evidence="2">Unannotated protein</fullName>
    </submittedName>
</protein>
<accession>A0A6J6KD68</accession>
<feature type="compositionally biased region" description="Basic and acidic residues" evidence="1">
    <location>
        <begin position="230"/>
        <end position="243"/>
    </location>
</feature>
<dbReference type="EMBL" id="CAEZZU010000034">
    <property type="protein sequence ID" value="CAB4772934.1"/>
    <property type="molecule type" value="Genomic_DNA"/>
</dbReference>
<evidence type="ECO:0000313" key="3">
    <source>
        <dbReference type="EMBL" id="CAB4772934.1"/>
    </source>
</evidence>
<feature type="region of interest" description="Disordered" evidence="1">
    <location>
        <begin position="227"/>
        <end position="249"/>
    </location>
</feature>
<proteinExistence type="predicted"/>
<organism evidence="2">
    <name type="scientific">freshwater metagenome</name>
    <dbReference type="NCBI Taxonomy" id="449393"/>
    <lineage>
        <taxon>unclassified sequences</taxon>
        <taxon>metagenomes</taxon>
        <taxon>ecological metagenomes</taxon>
    </lineage>
</organism>
<gene>
    <name evidence="2" type="ORF">UFOPK2242_00213</name>
    <name evidence="3" type="ORF">UFOPK2925_00380</name>
</gene>
<sequence>MKRLKNLKVIAAAAVLVLVASACATAEVSGGGSAVSAISNRGKISIAIETKALCLKGTERECADLPYNGESIFSRGAYQLVKGEFKDSGRSAAWPSGVSIRFEGRFGTYPKDLAQNIAADVDCPEAGLTCWFAYVGYQSTDERHYPNATSTNCFDNSLFGTSGGVVVDAQLLDLVNRSFGGVSSAPLLSETLSESREALRGDREHSDRRNAASGIALIAIIDSNNNGRIDSSDRDSREGRESRPSAPSDEFMLASLCGPYSSIPGLFKVSGITTETDVYSYASCAEEAGIWSNNDAYWLSRCIAPLSGGNLKIKMLPTTTTSTTTTTTLPPN</sequence>
<dbReference type="PROSITE" id="PS51257">
    <property type="entry name" value="PROKAR_LIPOPROTEIN"/>
    <property type="match status" value="1"/>
</dbReference>